<reference evidence="19 20" key="1">
    <citation type="journal article" date="2018" name="Proc. Natl. Acad. Sci. U.S.A.">
        <title>Draft genome sequence of Camellia sinensis var. sinensis provides insights into the evolution of the tea genome and tea quality.</title>
        <authorList>
            <person name="Wei C."/>
            <person name="Yang H."/>
            <person name="Wang S."/>
            <person name="Zhao J."/>
            <person name="Liu C."/>
            <person name="Gao L."/>
            <person name="Xia E."/>
            <person name="Lu Y."/>
            <person name="Tai Y."/>
            <person name="She G."/>
            <person name="Sun J."/>
            <person name="Cao H."/>
            <person name="Tong W."/>
            <person name="Gao Q."/>
            <person name="Li Y."/>
            <person name="Deng W."/>
            <person name="Jiang X."/>
            <person name="Wang W."/>
            <person name="Chen Q."/>
            <person name="Zhang S."/>
            <person name="Li H."/>
            <person name="Wu J."/>
            <person name="Wang P."/>
            <person name="Li P."/>
            <person name="Shi C."/>
            <person name="Zheng F."/>
            <person name="Jian J."/>
            <person name="Huang B."/>
            <person name="Shan D."/>
            <person name="Shi M."/>
            <person name="Fang C."/>
            <person name="Yue Y."/>
            <person name="Li F."/>
            <person name="Li D."/>
            <person name="Wei S."/>
            <person name="Han B."/>
            <person name="Jiang C."/>
            <person name="Yin Y."/>
            <person name="Xia T."/>
            <person name="Zhang Z."/>
            <person name="Bennetzen J.L."/>
            <person name="Zhao S."/>
            <person name="Wan X."/>
        </authorList>
    </citation>
    <scope>NUCLEOTIDE SEQUENCE [LARGE SCALE GENOMIC DNA]</scope>
    <source>
        <strain evidence="20">cv. Shuchazao</strain>
        <tissue evidence="19">Leaf</tissue>
    </source>
</reference>
<dbReference type="CDD" id="cd03784">
    <property type="entry name" value="GT1_Gtf-like"/>
    <property type="match status" value="1"/>
</dbReference>
<evidence type="ECO:0000256" key="16">
    <source>
        <dbReference type="ARBA" id="ARBA00052943"/>
    </source>
</evidence>
<evidence type="ECO:0000256" key="6">
    <source>
        <dbReference type="ARBA" id="ARBA00022729"/>
    </source>
</evidence>
<evidence type="ECO:0000256" key="14">
    <source>
        <dbReference type="ARBA" id="ARBA00052852"/>
    </source>
</evidence>
<keyword evidence="20" id="KW-1185">Reference proteome</keyword>
<evidence type="ECO:0000256" key="13">
    <source>
        <dbReference type="ARBA" id="ARBA00052433"/>
    </source>
</evidence>
<evidence type="ECO:0000313" key="19">
    <source>
        <dbReference type="EMBL" id="THG02098.1"/>
    </source>
</evidence>
<dbReference type="GO" id="GO:0080043">
    <property type="term" value="F:quercetin 3-O-glucosyltransferase activity"/>
    <property type="evidence" value="ECO:0007669"/>
    <property type="project" value="TreeGrafter"/>
</dbReference>
<keyword evidence="5 17" id="KW-0808">Transferase</keyword>
<evidence type="ECO:0000256" key="9">
    <source>
        <dbReference type="ARBA" id="ARBA00050327"/>
    </source>
</evidence>
<evidence type="ECO:0000256" key="18">
    <source>
        <dbReference type="RuleBase" id="RU362057"/>
    </source>
</evidence>
<evidence type="ECO:0000256" key="15">
    <source>
        <dbReference type="ARBA" id="ARBA00052936"/>
    </source>
</evidence>
<comment type="catalytic activity">
    <reaction evidence="10">
        <text>cyanidin + UDP-alpha-D-galactose = cyanidin 3-O-beta-D-galactoside + UDP + H(+)</text>
        <dbReference type="Rhea" id="RHEA:35631"/>
        <dbReference type="ChEBI" id="CHEBI:15378"/>
        <dbReference type="ChEBI" id="CHEBI:58223"/>
        <dbReference type="ChEBI" id="CHEBI:66914"/>
        <dbReference type="ChEBI" id="CHEBI:71682"/>
        <dbReference type="ChEBI" id="CHEBI:77935"/>
        <dbReference type="EC" id="2.4.1.294"/>
    </reaction>
    <physiologicalReaction direction="left-to-right" evidence="10">
        <dbReference type="Rhea" id="RHEA:35632"/>
    </physiologicalReaction>
</comment>
<dbReference type="FunFam" id="3.40.50.2000:FF:000060">
    <property type="entry name" value="Glycosyltransferase"/>
    <property type="match status" value="1"/>
</dbReference>
<accession>A0A4S4DH38</accession>
<comment type="catalytic activity">
    <reaction evidence="13">
        <text>petunidin + UDP-alpha-D-galactose = petunidin 3-O-beta-D-galactoside + UDP</text>
        <dbReference type="Rhea" id="RHEA:74135"/>
        <dbReference type="ChEBI" id="CHEBI:58223"/>
        <dbReference type="ChEBI" id="CHEBI:66914"/>
        <dbReference type="ChEBI" id="CHEBI:193101"/>
        <dbReference type="ChEBI" id="CHEBI:193102"/>
    </reaction>
    <physiologicalReaction direction="left-to-right" evidence="13">
        <dbReference type="Rhea" id="RHEA:74136"/>
    </physiologicalReaction>
</comment>
<comment type="catalytic activity">
    <reaction evidence="11">
        <text>cyanidin + UDP-alpha-D-glucose = cyanidin 3-O-beta-D-glucoside + UDP + H(+)</text>
        <dbReference type="Rhea" id="RHEA:60100"/>
        <dbReference type="ChEBI" id="CHEBI:15378"/>
        <dbReference type="ChEBI" id="CHEBI:58223"/>
        <dbReference type="ChEBI" id="CHEBI:58885"/>
        <dbReference type="ChEBI" id="CHEBI:71682"/>
        <dbReference type="ChEBI" id="CHEBI:77857"/>
        <dbReference type="EC" id="2.4.1.115"/>
    </reaction>
    <physiologicalReaction direction="left-to-right" evidence="11">
        <dbReference type="Rhea" id="RHEA:60101"/>
    </physiologicalReaction>
</comment>
<dbReference type="Pfam" id="PF00201">
    <property type="entry name" value="UDPGT"/>
    <property type="match status" value="1"/>
</dbReference>
<keyword evidence="7" id="KW-0284">Flavonoid biosynthesis</keyword>
<sequence length="449" mass="48928">MQVTKQGHVVVLAFPFGTHAAPLLTLVGRLSAAAPNLKFSFLNTAKSNEKVFSKIKIAENGNIKAHNVYDGVPEGHVFSGHPLESVELFLKAMPETFKNGVKEAVKESGLKVTCLLSDAFFWFSGDMAAEMGVPWVALWTAAPCSISVHLYTDLIRSTLKGNGENVDQTLKFIPGMSAIHAKDLPDGVCHGNLEAPFSCMLHNMGRILPRATALAMNSFEEIDHTIIDDLKSKLKMVLNVGPFNLASPPQSFSDESGCIPWLDKHRASSLAYLCFGSILTPSPNELMALAEALEAQKVPFLWSFRDSSKVQLLDKFLERTSTLGKIVPWSPQLQVLEHVSVGVFITHAGWNSISESIAGGVPMICRPFFADQPLNGRLVEDIWKIGVNVEGGVFTKCGTMKALDLVFKAEQGKMMRENIGILKKKAREAVATDGSSTKNFKTLLEVVSG</sequence>
<comment type="catalytic activity">
    <reaction evidence="12">
        <text>delphinidin + UDP-alpha-D-glucose = delphinidin 3-O-beta-D-glucoside + UDP</text>
        <dbReference type="Rhea" id="RHEA:61500"/>
        <dbReference type="ChEBI" id="CHEBI:58223"/>
        <dbReference type="ChEBI" id="CHEBI:58885"/>
        <dbReference type="ChEBI" id="CHEBI:144775"/>
        <dbReference type="ChEBI" id="CHEBI:144776"/>
        <dbReference type="EC" id="2.4.1.115"/>
    </reaction>
    <physiologicalReaction direction="left-to-right" evidence="12">
        <dbReference type="Rhea" id="RHEA:61501"/>
    </physiologicalReaction>
</comment>
<dbReference type="InterPro" id="IPR035595">
    <property type="entry name" value="UDP_glycos_trans_CS"/>
</dbReference>
<dbReference type="SUPFAM" id="SSF53756">
    <property type="entry name" value="UDP-Glycosyltransferase/glycogen phosphorylase"/>
    <property type="match status" value="1"/>
</dbReference>
<dbReference type="Gene3D" id="3.40.50.2000">
    <property type="entry name" value="Glycogen Phosphorylase B"/>
    <property type="match status" value="2"/>
</dbReference>
<dbReference type="GO" id="GO:0033485">
    <property type="term" value="P:cyanidin 3-O-glucoside biosynthetic process"/>
    <property type="evidence" value="ECO:0007669"/>
    <property type="project" value="UniProtKB-ARBA"/>
</dbReference>
<dbReference type="FunFam" id="3.40.50.2000:FF:000129">
    <property type="entry name" value="Glycosyltransferase"/>
    <property type="match status" value="1"/>
</dbReference>
<comment type="catalytic activity">
    <reaction evidence="15">
        <text>pelargonidin + UDP-alpha-D-galactose = pelargonidin 3-O-beta-D-galactoside betaine + UDP</text>
        <dbReference type="Rhea" id="RHEA:74123"/>
        <dbReference type="ChEBI" id="CHEBI:58223"/>
        <dbReference type="ChEBI" id="CHEBI:66914"/>
        <dbReference type="ChEBI" id="CHEBI:144777"/>
        <dbReference type="ChEBI" id="CHEBI:193099"/>
    </reaction>
    <physiologicalReaction direction="left-to-right" evidence="15">
        <dbReference type="Rhea" id="RHEA:74124"/>
    </physiologicalReaction>
</comment>
<dbReference type="PROSITE" id="PS00375">
    <property type="entry name" value="UDPGT"/>
    <property type="match status" value="1"/>
</dbReference>
<comment type="similarity">
    <text evidence="2 17">Belongs to the UDP-glycosyltransferase family.</text>
</comment>
<evidence type="ECO:0000256" key="17">
    <source>
        <dbReference type="RuleBase" id="RU003718"/>
    </source>
</evidence>
<comment type="catalytic activity">
    <reaction evidence="16">
        <text>an anthocyanidin + UDP-alpha-D-glucose + H(+) = an anthocyanidin 3-O-beta-D-glucoside + UDP</text>
        <dbReference type="Rhea" id="RHEA:20093"/>
        <dbReference type="ChEBI" id="CHEBI:15378"/>
        <dbReference type="ChEBI" id="CHEBI:16307"/>
        <dbReference type="ChEBI" id="CHEBI:58223"/>
        <dbReference type="ChEBI" id="CHEBI:58885"/>
        <dbReference type="ChEBI" id="CHEBI:143576"/>
        <dbReference type="EC" id="2.4.1.115"/>
    </reaction>
    <physiologicalReaction direction="left-to-right" evidence="16">
        <dbReference type="Rhea" id="RHEA:20094"/>
    </physiologicalReaction>
</comment>
<dbReference type="PANTHER" id="PTHR11926">
    <property type="entry name" value="GLUCOSYL/GLUCURONOSYL TRANSFERASES"/>
    <property type="match status" value="1"/>
</dbReference>
<protein>
    <recommendedName>
        <fullName evidence="18">Glycosyltransferase</fullName>
        <ecNumber evidence="18">2.4.1.-</ecNumber>
    </recommendedName>
</protein>
<evidence type="ECO:0000256" key="5">
    <source>
        <dbReference type="ARBA" id="ARBA00022679"/>
    </source>
</evidence>
<dbReference type="GO" id="GO:0047213">
    <property type="term" value="F:anthocyanidin 3-O-glucosyltransferase activity"/>
    <property type="evidence" value="ECO:0007669"/>
    <property type="project" value="UniProtKB-EC"/>
</dbReference>
<comment type="subunit">
    <text evidence="3">Monomer.</text>
</comment>
<dbReference type="GO" id="GO:0031542">
    <property type="term" value="P:positive regulation of anthocyanin biosynthetic process"/>
    <property type="evidence" value="ECO:0007669"/>
    <property type="project" value="UniProtKB-ARBA"/>
</dbReference>
<evidence type="ECO:0000256" key="2">
    <source>
        <dbReference type="ARBA" id="ARBA00009995"/>
    </source>
</evidence>
<dbReference type="EC" id="2.4.1.-" evidence="18"/>
<organism evidence="19 20">
    <name type="scientific">Camellia sinensis var. sinensis</name>
    <name type="common">China tea</name>
    <dbReference type="NCBI Taxonomy" id="542762"/>
    <lineage>
        <taxon>Eukaryota</taxon>
        <taxon>Viridiplantae</taxon>
        <taxon>Streptophyta</taxon>
        <taxon>Embryophyta</taxon>
        <taxon>Tracheophyta</taxon>
        <taxon>Spermatophyta</taxon>
        <taxon>Magnoliopsida</taxon>
        <taxon>eudicotyledons</taxon>
        <taxon>Gunneridae</taxon>
        <taxon>Pentapetalae</taxon>
        <taxon>asterids</taxon>
        <taxon>Ericales</taxon>
        <taxon>Theaceae</taxon>
        <taxon>Camellia</taxon>
    </lineage>
</organism>
<keyword evidence="6" id="KW-0732">Signal</keyword>
<evidence type="ECO:0000256" key="10">
    <source>
        <dbReference type="ARBA" id="ARBA00050724"/>
    </source>
</evidence>
<comment type="catalytic activity">
    <reaction evidence="8">
        <text>an anthocyanidin + UDP-alpha-D-galactose = an anthocyanidin 3-O-beta-D-galactoside + UDP</text>
        <dbReference type="Rhea" id="RHEA:74115"/>
        <dbReference type="ChEBI" id="CHEBI:58223"/>
        <dbReference type="ChEBI" id="CHEBI:66914"/>
        <dbReference type="ChEBI" id="CHEBI:143576"/>
        <dbReference type="ChEBI" id="CHEBI:193104"/>
    </reaction>
    <physiologicalReaction direction="left-to-right" evidence="8">
        <dbReference type="Rhea" id="RHEA:74116"/>
    </physiologicalReaction>
</comment>
<dbReference type="GO" id="GO:0102454">
    <property type="term" value="F:cyanidin 3-O-galactosyltransferase activity"/>
    <property type="evidence" value="ECO:0007669"/>
    <property type="project" value="UniProtKB-EC"/>
</dbReference>
<dbReference type="GO" id="GO:0080044">
    <property type="term" value="F:quercetin 7-O-glucosyltransferase activity"/>
    <property type="evidence" value="ECO:0007669"/>
    <property type="project" value="TreeGrafter"/>
</dbReference>
<evidence type="ECO:0000256" key="12">
    <source>
        <dbReference type="ARBA" id="ARBA00051938"/>
    </source>
</evidence>
<name>A0A4S4DH38_CAMSN</name>
<comment type="pathway">
    <text evidence="1">Pigment biosynthesis; anthocyanin biosynthesis.</text>
</comment>
<evidence type="ECO:0000256" key="1">
    <source>
        <dbReference type="ARBA" id="ARBA00004935"/>
    </source>
</evidence>
<gene>
    <name evidence="19" type="ORF">TEA_020130</name>
</gene>
<comment type="catalytic activity">
    <reaction evidence="9">
        <text>peonidin + UDP-alpha-D-galactose = peonidin 3-O-beta-D-galactoside + UDP</text>
        <dbReference type="Rhea" id="RHEA:74127"/>
        <dbReference type="ChEBI" id="CHEBI:58223"/>
        <dbReference type="ChEBI" id="CHEBI:66914"/>
        <dbReference type="ChEBI" id="CHEBI:144779"/>
        <dbReference type="ChEBI" id="CHEBI:193098"/>
    </reaction>
    <physiologicalReaction direction="left-to-right" evidence="9">
        <dbReference type="Rhea" id="RHEA:74128"/>
    </physiologicalReaction>
</comment>
<proteinExistence type="inferred from homology"/>
<evidence type="ECO:0000256" key="3">
    <source>
        <dbReference type="ARBA" id="ARBA00011245"/>
    </source>
</evidence>
<dbReference type="PANTHER" id="PTHR11926:SF1560">
    <property type="entry name" value="UDP-GLYCOSYLTRANSFERASE 74E1-RELATED"/>
    <property type="match status" value="1"/>
</dbReference>
<dbReference type="InterPro" id="IPR002213">
    <property type="entry name" value="UDP_glucos_trans"/>
</dbReference>
<keyword evidence="4 17" id="KW-0328">Glycosyltransferase</keyword>
<dbReference type="STRING" id="542762.A0A4S4DH38"/>
<comment type="caution">
    <text evidence="19">The sequence shown here is derived from an EMBL/GenBank/DDBJ whole genome shotgun (WGS) entry which is preliminary data.</text>
</comment>
<evidence type="ECO:0000256" key="8">
    <source>
        <dbReference type="ARBA" id="ARBA00050100"/>
    </source>
</evidence>
<comment type="catalytic activity">
    <reaction evidence="14">
        <text>delphinidin + UDP-alpha-D-galactose = delphinidin 3-O-beta-D-galactoside + UDP + H(+)</text>
        <dbReference type="Rhea" id="RHEA:74119"/>
        <dbReference type="ChEBI" id="CHEBI:15378"/>
        <dbReference type="ChEBI" id="CHEBI:58223"/>
        <dbReference type="ChEBI" id="CHEBI:66914"/>
        <dbReference type="ChEBI" id="CHEBI:144775"/>
        <dbReference type="ChEBI" id="CHEBI:193097"/>
    </reaction>
    <physiologicalReaction direction="left-to-right" evidence="14">
        <dbReference type="Rhea" id="RHEA:74120"/>
    </physiologicalReaction>
</comment>
<dbReference type="EMBL" id="SDRB02011247">
    <property type="protein sequence ID" value="THG02098.1"/>
    <property type="molecule type" value="Genomic_DNA"/>
</dbReference>
<dbReference type="AlphaFoldDB" id="A0A4S4DH38"/>
<evidence type="ECO:0000256" key="11">
    <source>
        <dbReference type="ARBA" id="ARBA00051327"/>
    </source>
</evidence>
<evidence type="ECO:0000256" key="7">
    <source>
        <dbReference type="ARBA" id="ARBA00023241"/>
    </source>
</evidence>
<dbReference type="Proteomes" id="UP000306102">
    <property type="component" value="Unassembled WGS sequence"/>
</dbReference>
<evidence type="ECO:0000256" key="4">
    <source>
        <dbReference type="ARBA" id="ARBA00022676"/>
    </source>
</evidence>
<evidence type="ECO:0000313" key="20">
    <source>
        <dbReference type="Proteomes" id="UP000306102"/>
    </source>
</evidence>